<evidence type="ECO:0000313" key="3">
    <source>
        <dbReference type="EMBL" id="KAH7513749.1"/>
    </source>
</evidence>
<proteinExistence type="predicted"/>
<accession>A0A978U8V1</accession>
<dbReference type="Proteomes" id="UP000813462">
    <property type="component" value="Unassembled WGS sequence"/>
</dbReference>
<evidence type="ECO:0000313" key="2">
    <source>
        <dbReference type="EMBL" id="KAH7510904.1"/>
    </source>
</evidence>
<gene>
    <name evidence="3" type="ORF">FEM48_Zijuj11G0014400</name>
    <name evidence="2" type="ORF">FEM48_ZijujUnG0073100</name>
</gene>
<dbReference type="PANTHER" id="PTHR35704:SF1">
    <property type="entry name" value="OS02G0254600 PROTEIN"/>
    <property type="match status" value="1"/>
</dbReference>
<comment type="caution">
    <text evidence="2">The sequence shown here is derived from an EMBL/GenBank/DDBJ whole genome shotgun (WGS) entry which is preliminary data.</text>
</comment>
<organism evidence="2 4">
    <name type="scientific">Ziziphus jujuba var. spinosa</name>
    <dbReference type="NCBI Taxonomy" id="714518"/>
    <lineage>
        <taxon>Eukaryota</taxon>
        <taxon>Viridiplantae</taxon>
        <taxon>Streptophyta</taxon>
        <taxon>Embryophyta</taxon>
        <taxon>Tracheophyta</taxon>
        <taxon>Spermatophyta</taxon>
        <taxon>Magnoliopsida</taxon>
        <taxon>eudicotyledons</taxon>
        <taxon>Gunneridae</taxon>
        <taxon>Pentapetalae</taxon>
        <taxon>rosids</taxon>
        <taxon>fabids</taxon>
        <taxon>Rosales</taxon>
        <taxon>Rhamnaceae</taxon>
        <taxon>Paliureae</taxon>
        <taxon>Ziziphus</taxon>
    </lineage>
</organism>
<evidence type="ECO:0000256" key="1">
    <source>
        <dbReference type="SAM" id="MobiDB-lite"/>
    </source>
</evidence>
<reference evidence="2" key="1">
    <citation type="journal article" date="2021" name="Front. Plant Sci.">
        <title>Chromosome-Scale Genome Assembly for Chinese Sour Jujube and Insights Into Its Genome Evolution and Domestication Signature.</title>
        <authorList>
            <person name="Shen L.-Y."/>
            <person name="Luo H."/>
            <person name="Wang X.-L."/>
            <person name="Wang X.-M."/>
            <person name="Qiu X.-J."/>
            <person name="Liu H."/>
            <person name="Zhou S.-S."/>
            <person name="Jia K.-H."/>
            <person name="Nie S."/>
            <person name="Bao Y.-T."/>
            <person name="Zhang R.-G."/>
            <person name="Yun Q.-Z."/>
            <person name="Chai Y.-H."/>
            <person name="Lu J.-Y."/>
            <person name="Li Y."/>
            <person name="Zhao S.-W."/>
            <person name="Mao J.-F."/>
            <person name="Jia S.-G."/>
            <person name="Mao Y.-M."/>
        </authorList>
    </citation>
    <scope>NUCLEOTIDE SEQUENCE</scope>
    <source>
        <strain evidence="2">AT0</strain>
        <tissue evidence="2">Leaf</tissue>
    </source>
</reference>
<protein>
    <submittedName>
        <fullName evidence="2">Uncharacterized protein</fullName>
    </submittedName>
</protein>
<dbReference type="EMBL" id="JAEACU010000269">
    <property type="protein sequence ID" value="KAH7510904.1"/>
    <property type="molecule type" value="Genomic_DNA"/>
</dbReference>
<sequence>MHGNMETESENRGNEKEAESARTIRKERGKLEWLMLQLKNKGGKSSEDVLEKIERSREKAEGWKPSLESIMECPEVVEMDRPS</sequence>
<feature type="compositionally biased region" description="Basic and acidic residues" evidence="1">
    <location>
        <begin position="9"/>
        <end position="24"/>
    </location>
</feature>
<evidence type="ECO:0000313" key="4">
    <source>
        <dbReference type="Proteomes" id="UP000813462"/>
    </source>
</evidence>
<dbReference type="AlphaFoldDB" id="A0A978U8V1"/>
<dbReference type="EMBL" id="JAEACU010000011">
    <property type="protein sequence ID" value="KAH7513749.1"/>
    <property type="molecule type" value="Genomic_DNA"/>
</dbReference>
<dbReference type="PANTHER" id="PTHR35704">
    <property type="entry name" value="OS02G0254600 PROTEIN"/>
    <property type="match status" value="1"/>
</dbReference>
<feature type="region of interest" description="Disordered" evidence="1">
    <location>
        <begin position="1"/>
        <end position="24"/>
    </location>
</feature>
<name>A0A978U8V1_ZIZJJ</name>